<evidence type="ECO:0000256" key="11">
    <source>
        <dbReference type="ARBA" id="ARBA00023242"/>
    </source>
</evidence>
<comment type="subcellular location">
    <subcellularLocation>
        <location evidence="2 13">Cytoplasm</location>
    </subcellularLocation>
    <subcellularLocation>
        <location evidence="1">Nucleus</location>
    </subcellularLocation>
</comment>
<feature type="region of interest" description="Disordered" evidence="14">
    <location>
        <begin position="465"/>
        <end position="561"/>
    </location>
</feature>
<protein>
    <recommendedName>
        <fullName evidence="13">Polyadenylate-binding protein</fullName>
        <shortName evidence="13">PABP</shortName>
    </recommendedName>
</protein>
<sequence>MSSPATNPTPAADVVSNGQQQQQPQLSAEQQQQIAQAQAMTPPAAAAHPSPSASLYVGELDPTVTEAMLFEAFNLVGPVASIRVCRDAVTRRSLGYAYVNYHNVVDGERALESLNYTLIKGRPCRIMWSQRDPSLRKTGSGNVFIKNLDPTIDNKALHDTFSAFGNILSCKIALDESGNSKGYGFVHYETEEAAQSAIKHVNGMLLNDKKVYVGHHIPRKERQAKIEELKAKFTNVYVKNLDEKVDDKALEELFGKYGKITSAVVQKDDEGKSKGFGFVNYENFEDARKAVAELHEKEHNGKALFVARAQKKAEREEELRKQYEQAKLEKLAKYQGVNLYIKNLDDDIDDDKLRQEFSVYGVITSAKVMRDEKENSKGFGFVCFSEPDEATRAITEANGRMIGSKPIYVALAQRKEVRRSQLEAQMAQRNQLRMQQAVPIPGAPGYIPGAPMFYAPNGFMAQGQRPVFPPNGMMPRPRWAPQQGQQIPVPGYPQGPGFGPNVQQGGRPSRQPRPPRGGGAAGRAAGQRKLSSQGRNNASDANAAAQEPQQQQQQQANGPEALTAASLAAAAPEMQKQMLGERLYPLIHASQPEFSGKITGMLLEMDNSELLNLIEDKAALDAKINEAMEVLKAHLAASEEPKAEASA</sequence>
<gene>
    <name evidence="17" type="ORF">LCOR_05256.1</name>
</gene>
<dbReference type="STRING" id="1263082.A0A068RWG7"/>
<dbReference type="InterPro" id="IPR002004">
    <property type="entry name" value="PABP_HYD_C"/>
</dbReference>
<evidence type="ECO:0000256" key="5">
    <source>
        <dbReference type="ARBA" id="ARBA00022490"/>
    </source>
</evidence>
<dbReference type="SMART" id="SM00361">
    <property type="entry name" value="RRM_1"/>
    <property type="match status" value="4"/>
</dbReference>
<feature type="domain" description="RRM" evidence="15">
    <location>
        <begin position="234"/>
        <end position="311"/>
    </location>
</feature>
<dbReference type="InterPro" id="IPR034364">
    <property type="entry name" value="PABP_RRM1"/>
</dbReference>
<evidence type="ECO:0000256" key="14">
    <source>
        <dbReference type="SAM" id="MobiDB-lite"/>
    </source>
</evidence>
<dbReference type="InterPro" id="IPR045305">
    <property type="entry name" value="RRM2_I_PABPs"/>
</dbReference>
<dbReference type="Gene3D" id="3.30.70.330">
    <property type="match status" value="4"/>
</dbReference>
<dbReference type="EMBL" id="CBTN010000020">
    <property type="protein sequence ID" value="CDH53957.1"/>
    <property type="molecule type" value="Genomic_DNA"/>
</dbReference>
<dbReference type="GO" id="GO:0006417">
    <property type="term" value="P:regulation of translation"/>
    <property type="evidence" value="ECO:0007669"/>
    <property type="project" value="UniProtKB-KW"/>
</dbReference>
<dbReference type="AlphaFoldDB" id="A0A068RWG7"/>
<dbReference type="FunFam" id="3.30.70.330:FF:000441">
    <property type="entry name" value="Polyadenylate-binding protein"/>
    <property type="match status" value="1"/>
</dbReference>
<dbReference type="SUPFAM" id="SSF54928">
    <property type="entry name" value="RNA-binding domain, RBD"/>
    <property type="match status" value="2"/>
</dbReference>
<evidence type="ECO:0000259" key="15">
    <source>
        <dbReference type="PROSITE" id="PS50102"/>
    </source>
</evidence>
<dbReference type="InterPro" id="IPR012677">
    <property type="entry name" value="Nucleotide-bd_a/b_plait_sf"/>
</dbReference>
<dbReference type="GO" id="GO:0005634">
    <property type="term" value="C:nucleus"/>
    <property type="evidence" value="ECO:0007669"/>
    <property type="project" value="UniProtKB-SubCell"/>
</dbReference>
<dbReference type="CDD" id="cd12378">
    <property type="entry name" value="RRM1_I_PABPs"/>
    <property type="match status" value="1"/>
</dbReference>
<feature type="compositionally biased region" description="Low complexity" evidence="14">
    <location>
        <begin position="19"/>
        <end position="51"/>
    </location>
</feature>
<dbReference type="GO" id="GO:0051028">
    <property type="term" value="P:mRNA transport"/>
    <property type="evidence" value="ECO:0007669"/>
    <property type="project" value="UniProtKB-KW"/>
</dbReference>
<dbReference type="CDD" id="cd12381">
    <property type="entry name" value="RRM4_I_PABPs"/>
    <property type="match status" value="1"/>
</dbReference>
<evidence type="ECO:0000313" key="18">
    <source>
        <dbReference type="Proteomes" id="UP000027586"/>
    </source>
</evidence>
<evidence type="ECO:0000256" key="2">
    <source>
        <dbReference type="ARBA" id="ARBA00004496"/>
    </source>
</evidence>
<comment type="function">
    <text evidence="13">Binds the poly(A) tail of mRNA.</text>
</comment>
<evidence type="ECO:0000256" key="7">
    <source>
        <dbReference type="ARBA" id="ARBA00022737"/>
    </source>
</evidence>
<dbReference type="GO" id="GO:0005737">
    <property type="term" value="C:cytoplasm"/>
    <property type="evidence" value="ECO:0007669"/>
    <property type="project" value="UniProtKB-SubCell"/>
</dbReference>
<keyword evidence="8" id="KW-0509">mRNA transport</keyword>
<feature type="compositionally biased region" description="Low complexity" evidence="14">
    <location>
        <begin position="541"/>
        <end position="561"/>
    </location>
</feature>
<feature type="domain" description="RRM" evidence="15">
    <location>
        <begin position="337"/>
        <end position="414"/>
    </location>
</feature>
<dbReference type="GO" id="GO:0006397">
    <property type="term" value="P:mRNA processing"/>
    <property type="evidence" value="ECO:0007669"/>
    <property type="project" value="UniProtKB-KW"/>
</dbReference>
<dbReference type="InterPro" id="IPR000504">
    <property type="entry name" value="RRM_dom"/>
</dbReference>
<comment type="caution">
    <text evidence="17">The sequence shown here is derived from an EMBL/GenBank/DDBJ whole genome shotgun (WGS) entry which is preliminary data.</text>
</comment>
<dbReference type="InterPro" id="IPR003954">
    <property type="entry name" value="RRM_euk-type"/>
</dbReference>
<dbReference type="InterPro" id="IPR006515">
    <property type="entry name" value="PABP_1234"/>
</dbReference>
<dbReference type="FunFam" id="1.10.1900.10:FF:000004">
    <property type="entry name" value="Polyadenylate-binding protein"/>
    <property type="match status" value="1"/>
</dbReference>
<keyword evidence="11" id="KW-0539">Nucleus</keyword>
<dbReference type="Gene3D" id="1.10.1900.10">
    <property type="entry name" value="c-terminal domain of poly(a) binding protein"/>
    <property type="match status" value="1"/>
</dbReference>
<keyword evidence="10 12" id="KW-0694">RNA-binding</keyword>
<dbReference type="FunFam" id="3.30.70.330:FF:000520">
    <property type="entry name" value="Polyadenylate-binding protein"/>
    <property type="match status" value="1"/>
</dbReference>
<dbReference type="VEuPathDB" id="FungiDB:LCOR_05256.1"/>
<keyword evidence="7" id="KW-0677">Repeat</keyword>
<evidence type="ECO:0000256" key="13">
    <source>
        <dbReference type="RuleBase" id="RU362004"/>
    </source>
</evidence>
<evidence type="ECO:0000256" key="8">
    <source>
        <dbReference type="ARBA" id="ARBA00022816"/>
    </source>
</evidence>
<keyword evidence="9" id="KW-0810">Translation regulation</keyword>
<accession>A0A068RWG7</accession>
<name>A0A068RWG7_9FUNG</name>
<evidence type="ECO:0000256" key="1">
    <source>
        <dbReference type="ARBA" id="ARBA00004123"/>
    </source>
</evidence>
<evidence type="ECO:0000256" key="12">
    <source>
        <dbReference type="PROSITE-ProRule" id="PRU00176"/>
    </source>
</evidence>
<reference evidence="17" key="1">
    <citation type="submission" date="2013-08" db="EMBL/GenBank/DDBJ databases">
        <title>Gene expansion shapes genome architecture in the human pathogen Lichtheimia corymbifera: an evolutionary genomics analysis in the ancient terrestrial Mucorales (Mucoromycotina).</title>
        <authorList>
            <person name="Schwartze V.U."/>
            <person name="Winter S."/>
            <person name="Shelest E."/>
            <person name="Marcet-Houben M."/>
            <person name="Horn F."/>
            <person name="Wehner S."/>
            <person name="Hoffmann K."/>
            <person name="Riege K."/>
            <person name="Sammeth M."/>
            <person name="Nowrousian M."/>
            <person name="Valiante V."/>
            <person name="Linde J."/>
            <person name="Jacobsen I.D."/>
            <person name="Marz M."/>
            <person name="Brakhage A.A."/>
            <person name="Gabaldon T."/>
            <person name="Bocker S."/>
            <person name="Voigt K."/>
        </authorList>
    </citation>
    <scope>NUCLEOTIDE SEQUENCE [LARGE SCALE GENOMIC DNA]</scope>
    <source>
        <strain evidence="17">FSU 9682</strain>
    </source>
</reference>
<proteinExistence type="inferred from homology"/>
<feature type="domain" description="RRM" evidence="15">
    <location>
        <begin position="53"/>
        <end position="131"/>
    </location>
</feature>
<dbReference type="FunFam" id="3.30.70.330:FF:000648">
    <property type="entry name" value="Polyadenylate-binding protein"/>
    <property type="match status" value="1"/>
</dbReference>
<evidence type="ECO:0000256" key="10">
    <source>
        <dbReference type="ARBA" id="ARBA00022884"/>
    </source>
</evidence>
<feature type="domain" description="PABC" evidence="16">
    <location>
        <begin position="559"/>
        <end position="636"/>
    </location>
</feature>
<dbReference type="PROSITE" id="PS50102">
    <property type="entry name" value="RRM"/>
    <property type="match status" value="4"/>
</dbReference>
<dbReference type="CDD" id="cd12380">
    <property type="entry name" value="RRM3_I_PABPs"/>
    <property type="match status" value="1"/>
</dbReference>
<dbReference type="Pfam" id="PF00076">
    <property type="entry name" value="RRM_1"/>
    <property type="match status" value="4"/>
</dbReference>
<dbReference type="SMART" id="SM00517">
    <property type="entry name" value="PolyA"/>
    <property type="match status" value="1"/>
</dbReference>
<dbReference type="GO" id="GO:0003723">
    <property type="term" value="F:RNA binding"/>
    <property type="evidence" value="ECO:0007669"/>
    <property type="project" value="UniProtKB-UniRule"/>
</dbReference>
<evidence type="ECO:0000256" key="4">
    <source>
        <dbReference type="ARBA" id="ARBA00022448"/>
    </source>
</evidence>
<evidence type="ECO:0000313" key="17">
    <source>
        <dbReference type="EMBL" id="CDH53957.1"/>
    </source>
</evidence>
<feature type="region of interest" description="Disordered" evidence="14">
    <location>
        <begin position="1"/>
        <end position="51"/>
    </location>
</feature>
<organism evidence="17 18">
    <name type="scientific">Lichtheimia corymbifera JMRC:FSU:9682</name>
    <dbReference type="NCBI Taxonomy" id="1263082"/>
    <lineage>
        <taxon>Eukaryota</taxon>
        <taxon>Fungi</taxon>
        <taxon>Fungi incertae sedis</taxon>
        <taxon>Mucoromycota</taxon>
        <taxon>Mucoromycotina</taxon>
        <taxon>Mucoromycetes</taxon>
        <taxon>Mucorales</taxon>
        <taxon>Lichtheimiaceae</taxon>
        <taxon>Lichtheimia</taxon>
    </lineage>
</organism>
<dbReference type="Proteomes" id="UP000027586">
    <property type="component" value="Unassembled WGS sequence"/>
</dbReference>
<keyword evidence="4" id="KW-0813">Transport</keyword>
<dbReference type="InterPro" id="IPR036053">
    <property type="entry name" value="PABP-dom"/>
</dbReference>
<feature type="compositionally biased region" description="Polar residues" evidence="14">
    <location>
        <begin position="529"/>
        <end position="540"/>
    </location>
</feature>
<dbReference type="SUPFAM" id="SSF63570">
    <property type="entry name" value="PABC (PABP) domain"/>
    <property type="match status" value="1"/>
</dbReference>
<dbReference type="InterPro" id="IPR035979">
    <property type="entry name" value="RBD_domain_sf"/>
</dbReference>
<dbReference type="PROSITE" id="PS51309">
    <property type="entry name" value="PABC"/>
    <property type="match status" value="1"/>
</dbReference>
<dbReference type="Pfam" id="PF00658">
    <property type="entry name" value="MLLE"/>
    <property type="match status" value="1"/>
</dbReference>
<dbReference type="CDD" id="cd12379">
    <property type="entry name" value="RRM2_I_PABPs"/>
    <property type="match status" value="1"/>
</dbReference>
<evidence type="ECO:0000259" key="16">
    <source>
        <dbReference type="PROSITE" id="PS51309"/>
    </source>
</evidence>
<keyword evidence="6" id="KW-0507">mRNA processing</keyword>
<dbReference type="PANTHER" id="PTHR24012">
    <property type="entry name" value="RNA BINDING PROTEIN"/>
    <property type="match status" value="1"/>
</dbReference>
<evidence type="ECO:0000256" key="6">
    <source>
        <dbReference type="ARBA" id="ARBA00022664"/>
    </source>
</evidence>
<keyword evidence="5 13" id="KW-0963">Cytoplasm</keyword>
<dbReference type="NCBIfam" id="TIGR01628">
    <property type="entry name" value="PABP-1234"/>
    <property type="match status" value="1"/>
</dbReference>
<evidence type="ECO:0000256" key="3">
    <source>
        <dbReference type="ARBA" id="ARBA00008557"/>
    </source>
</evidence>
<keyword evidence="18" id="KW-1185">Reference proteome</keyword>
<feature type="domain" description="RRM" evidence="15">
    <location>
        <begin position="141"/>
        <end position="218"/>
    </location>
</feature>
<dbReference type="SMART" id="SM00360">
    <property type="entry name" value="RRM"/>
    <property type="match status" value="4"/>
</dbReference>
<evidence type="ECO:0000256" key="9">
    <source>
        <dbReference type="ARBA" id="ARBA00022845"/>
    </source>
</evidence>
<dbReference type="FunFam" id="3.30.70.330:FF:000003">
    <property type="entry name" value="Polyadenylate-binding protein"/>
    <property type="match status" value="1"/>
</dbReference>
<dbReference type="OrthoDB" id="19742at2759"/>
<comment type="similarity">
    <text evidence="3 13">Belongs to the polyadenylate-binding protein type-1 family.</text>
</comment>